<comment type="similarity">
    <text evidence="2 6">Belongs to the CDC50/LEM3 family.</text>
</comment>
<evidence type="ECO:0000256" key="3">
    <source>
        <dbReference type="ARBA" id="ARBA00022692"/>
    </source>
</evidence>
<name>A0ABM4TV43_DROSZ</name>
<keyword evidence="3 8" id="KW-0812">Transmembrane</keyword>
<evidence type="ECO:0000256" key="4">
    <source>
        <dbReference type="ARBA" id="ARBA00022989"/>
    </source>
</evidence>
<keyword evidence="4 8" id="KW-1133">Transmembrane helix</keyword>
<evidence type="ECO:0000256" key="8">
    <source>
        <dbReference type="SAM" id="Phobius"/>
    </source>
</evidence>
<dbReference type="PANTHER" id="PTHR10926:SF0">
    <property type="entry name" value="CDC50, ISOFORM A"/>
    <property type="match status" value="1"/>
</dbReference>
<keyword evidence="9" id="KW-1185">Reference proteome</keyword>
<feature type="transmembrane region" description="Helical" evidence="8">
    <location>
        <begin position="356"/>
        <end position="375"/>
    </location>
</feature>
<dbReference type="InterPro" id="IPR005045">
    <property type="entry name" value="CDC50/LEM3_fam"/>
</dbReference>
<dbReference type="GeneID" id="108005173"/>
<accession>A0ABM4TV43</accession>
<dbReference type="PANTHER" id="PTHR10926">
    <property type="entry name" value="CELL CYCLE CONTROL PROTEIN 50"/>
    <property type="match status" value="1"/>
</dbReference>
<dbReference type="Pfam" id="PF03381">
    <property type="entry name" value="CDC50"/>
    <property type="match status" value="1"/>
</dbReference>
<feature type="region of interest" description="Disordered" evidence="7">
    <location>
        <begin position="1"/>
        <end position="25"/>
    </location>
</feature>
<sequence>MSTQPAENEESAAAKSKRPSDSAFKQQRLPAWQPVLTARTVLPTFFVIGVLFIPIGVVLLHLSNTANELIIDYTKCRPSGGNATCAEYLEANAGGKCTCQVPFVLPTDFNGVVYMYYGLTNYYQNHRRYVKSRDDEQLLGHLSQTPSSDCDPFAYDPESRKPIAPCGAIANSLFNDTLTLMQAGNEIKLLKTGIAWPSDKRVKFRNPEGNLNVSLEDFAKPIFWQKGLAELDPENPENNGFQNEDLIVWMRTAALPSFRKLYRRLDQTNTNYANGLKAGNYTLNITYQYPVVSFDGTKRMILSTTSVLGGKNPFLGIAYIVVGAICITLGLALLFIHMRCNRSSALGPLRVEKSSYPIEAAFFLMAKLALLAATWR</sequence>
<dbReference type="Proteomes" id="UP001652628">
    <property type="component" value="Chromosome X"/>
</dbReference>
<keyword evidence="5 6" id="KW-0472">Membrane</keyword>
<evidence type="ECO:0000256" key="6">
    <source>
        <dbReference type="PIRNR" id="PIRNR015840"/>
    </source>
</evidence>
<proteinExistence type="inferred from homology"/>
<gene>
    <name evidence="10" type="primary">Cdc50</name>
</gene>
<dbReference type="RefSeq" id="XP_070853842.1">
    <property type="nucleotide sequence ID" value="XM_070997741.1"/>
</dbReference>
<evidence type="ECO:0000256" key="1">
    <source>
        <dbReference type="ARBA" id="ARBA00004141"/>
    </source>
</evidence>
<evidence type="ECO:0000313" key="9">
    <source>
        <dbReference type="Proteomes" id="UP001652628"/>
    </source>
</evidence>
<feature type="transmembrane region" description="Helical" evidence="8">
    <location>
        <begin position="314"/>
        <end position="336"/>
    </location>
</feature>
<evidence type="ECO:0000256" key="2">
    <source>
        <dbReference type="ARBA" id="ARBA00009457"/>
    </source>
</evidence>
<dbReference type="PIRSF" id="PIRSF015840">
    <property type="entry name" value="DUF284_TM_euk"/>
    <property type="match status" value="1"/>
</dbReference>
<reference evidence="10" key="1">
    <citation type="submission" date="2025-08" db="UniProtKB">
        <authorList>
            <consortium name="RefSeq"/>
        </authorList>
    </citation>
    <scope>IDENTIFICATION</scope>
</reference>
<protein>
    <submittedName>
        <fullName evidence="10">Cell cycle control protein 50A isoform X1</fullName>
    </submittedName>
</protein>
<comment type="subcellular location">
    <subcellularLocation>
        <location evidence="1">Membrane</location>
        <topology evidence="1">Multi-pass membrane protein</topology>
    </subcellularLocation>
</comment>
<feature type="transmembrane region" description="Helical" evidence="8">
    <location>
        <begin position="41"/>
        <end position="62"/>
    </location>
</feature>
<evidence type="ECO:0000256" key="7">
    <source>
        <dbReference type="SAM" id="MobiDB-lite"/>
    </source>
</evidence>
<organism evidence="9 10">
    <name type="scientific">Drosophila suzukii</name>
    <name type="common">Spotted-wing drosophila fruit fly</name>
    <dbReference type="NCBI Taxonomy" id="28584"/>
    <lineage>
        <taxon>Eukaryota</taxon>
        <taxon>Metazoa</taxon>
        <taxon>Ecdysozoa</taxon>
        <taxon>Arthropoda</taxon>
        <taxon>Hexapoda</taxon>
        <taxon>Insecta</taxon>
        <taxon>Pterygota</taxon>
        <taxon>Neoptera</taxon>
        <taxon>Endopterygota</taxon>
        <taxon>Diptera</taxon>
        <taxon>Brachycera</taxon>
        <taxon>Muscomorpha</taxon>
        <taxon>Ephydroidea</taxon>
        <taxon>Drosophilidae</taxon>
        <taxon>Drosophila</taxon>
        <taxon>Sophophora</taxon>
    </lineage>
</organism>
<evidence type="ECO:0000313" key="10">
    <source>
        <dbReference type="RefSeq" id="XP_070853842.1"/>
    </source>
</evidence>
<evidence type="ECO:0000256" key="5">
    <source>
        <dbReference type="ARBA" id="ARBA00023136"/>
    </source>
</evidence>